<dbReference type="EMBL" id="NEDP02002573">
    <property type="protein sequence ID" value="OWF50570.1"/>
    <property type="molecule type" value="Genomic_DNA"/>
</dbReference>
<evidence type="ECO:0000313" key="1">
    <source>
        <dbReference type="EMBL" id="OWF50570.1"/>
    </source>
</evidence>
<proteinExistence type="predicted"/>
<dbReference type="InterPro" id="IPR012674">
    <property type="entry name" value="Calycin"/>
</dbReference>
<gene>
    <name evidence="1" type="ORF">KP79_PYT18285</name>
</gene>
<comment type="caution">
    <text evidence="1">The sequence shown here is derived from an EMBL/GenBank/DDBJ whole genome shotgun (WGS) entry which is preliminary data.</text>
</comment>
<reference evidence="1 2" key="1">
    <citation type="journal article" date="2017" name="Nat. Ecol. Evol.">
        <title>Scallop genome provides insights into evolution of bilaterian karyotype and development.</title>
        <authorList>
            <person name="Wang S."/>
            <person name="Zhang J."/>
            <person name="Jiao W."/>
            <person name="Li J."/>
            <person name="Xun X."/>
            <person name="Sun Y."/>
            <person name="Guo X."/>
            <person name="Huan P."/>
            <person name="Dong B."/>
            <person name="Zhang L."/>
            <person name="Hu X."/>
            <person name="Sun X."/>
            <person name="Wang J."/>
            <person name="Zhao C."/>
            <person name="Wang Y."/>
            <person name="Wang D."/>
            <person name="Huang X."/>
            <person name="Wang R."/>
            <person name="Lv J."/>
            <person name="Li Y."/>
            <person name="Zhang Z."/>
            <person name="Liu B."/>
            <person name="Lu W."/>
            <person name="Hui Y."/>
            <person name="Liang J."/>
            <person name="Zhou Z."/>
            <person name="Hou R."/>
            <person name="Li X."/>
            <person name="Liu Y."/>
            <person name="Li H."/>
            <person name="Ning X."/>
            <person name="Lin Y."/>
            <person name="Zhao L."/>
            <person name="Xing Q."/>
            <person name="Dou J."/>
            <person name="Li Y."/>
            <person name="Mao J."/>
            <person name="Guo H."/>
            <person name="Dou H."/>
            <person name="Li T."/>
            <person name="Mu C."/>
            <person name="Jiang W."/>
            <person name="Fu Q."/>
            <person name="Fu X."/>
            <person name="Miao Y."/>
            <person name="Liu J."/>
            <person name="Yu Q."/>
            <person name="Li R."/>
            <person name="Liao H."/>
            <person name="Li X."/>
            <person name="Kong Y."/>
            <person name="Jiang Z."/>
            <person name="Chourrout D."/>
            <person name="Li R."/>
            <person name="Bao Z."/>
        </authorList>
    </citation>
    <scope>NUCLEOTIDE SEQUENCE [LARGE SCALE GENOMIC DNA]</scope>
    <source>
        <strain evidence="1 2">PY_sf001</strain>
    </source>
</reference>
<dbReference type="SUPFAM" id="SSF50814">
    <property type="entry name" value="Lipocalins"/>
    <property type="match status" value="1"/>
</dbReference>
<dbReference type="Gene3D" id="2.40.128.20">
    <property type="match status" value="1"/>
</dbReference>
<name>A0A210QPA4_MIZYE</name>
<keyword evidence="2" id="KW-1185">Reference proteome</keyword>
<dbReference type="GO" id="GO:0008289">
    <property type="term" value="F:lipid binding"/>
    <property type="evidence" value="ECO:0007669"/>
    <property type="project" value="UniProtKB-KW"/>
</dbReference>
<evidence type="ECO:0000313" key="2">
    <source>
        <dbReference type="Proteomes" id="UP000242188"/>
    </source>
</evidence>
<dbReference type="AlphaFoldDB" id="A0A210QPA4"/>
<organism evidence="1 2">
    <name type="scientific">Mizuhopecten yessoensis</name>
    <name type="common">Japanese scallop</name>
    <name type="synonym">Patinopecten yessoensis</name>
    <dbReference type="NCBI Taxonomy" id="6573"/>
    <lineage>
        <taxon>Eukaryota</taxon>
        <taxon>Metazoa</taxon>
        <taxon>Spiralia</taxon>
        <taxon>Lophotrochozoa</taxon>
        <taxon>Mollusca</taxon>
        <taxon>Bivalvia</taxon>
        <taxon>Autobranchia</taxon>
        <taxon>Pteriomorphia</taxon>
        <taxon>Pectinida</taxon>
        <taxon>Pectinoidea</taxon>
        <taxon>Pectinidae</taxon>
        <taxon>Mizuhopecten</taxon>
    </lineage>
</organism>
<dbReference type="OrthoDB" id="354351at2759"/>
<protein>
    <submittedName>
        <fullName evidence="1">Uncharacterized protein</fullName>
    </submittedName>
</protein>
<dbReference type="Proteomes" id="UP000242188">
    <property type="component" value="Unassembled WGS sequence"/>
</dbReference>
<accession>A0A210QPA4</accession>
<sequence length="143" mass="15950">MEKAILGKWETDQEHGKNKGFEEYHIAIGLDDKVREQFSTIRDTLEYVQDGDNITCNVIIGGNVLKTYTGIQKDKEVTITGVDGKPCLFCYRIENGIWVETYKPGDGKGVVVETTKVVKGNKLTITHTVKGKGVTYSYTATKQ</sequence>